<protein>
    <submittedName>
        <fullName evidence="2">Uncharacterized protein</fullName>
    </submittedName>
</protein>
<evidence type="ECO:0000313" key="3">
    <source>
        <dbReference type="Proteomes" id="UP000198521"/>
    </source>
</evidence>
<feature type="compositionally biased region" description="Acidic residues" evidence="1">
    <location>
        <begin position="242"/>
        <end position="254"/>
    </location>
</feature>
<name>A0A1H7M0I8_AQUAM</name>
<dbReference type="EMBL" id="FOAB01000003">
    <property type="protein sequence ID" value="SEL04097.1"/>
    <property type="molecule type" value="Genomic_DNA"/>
</dbReference>
<proteinExistence type="predicted"/>
<dbReference type="AlphaFoldDB" id="A0A1H7M0I8"/>
<evidence type="ECO:0000313" key="2">
    <source>
        <dbReference type="EMBL" id="SEL04097.1"/>
    </source>
</evidence>
<dbReference type="STRING" id="1038014.SAMN04487910_1544"/>
<sequence>SYIESITNVINGNRIATVNFTGGTIVDIDETITTLSTADNITYTYTSEDATTTSFDGTDDQTIDNFDFNDANNILSLSLEDDGEVDQTVDLSALNENIYNTNGTLTGNRVMTMGNFNLQFDSDLDNRNTLTLRRTNNARELGISFRNSGNAYAAAIGFGTTANGNNNGLNFYAGGNQGDPADIQETLSLRNDNQIRFSRYGTIDTYQFDNTPTRFLGIEADGDVVTVDPASIGSDDQTASEVDSDTPVDVDGDGNTEATVEDVIQDIAPITSKAARIFYPPSIAIDASTISANTAAPGDESVDLYQQYIDQFTLANAATSQSSTGAPAAIPTYAANELYYYVTYFDPTVFANVAIDANGVMTYDIIGTPADYNTLINVVFVVR</sequence>
<organism evidence="2 3">
    <name type="scientific">Aquimarina amphilecti</name>
    <dbReference type="NCBI Taxonomy" id="1038014"/>
    <lineage>
        <taxon>Bacteria</taxon>
        <taxon>Pseudomonadati</taxon>
        <taxon>Bacteroidota</taxon>
        <taxon>Flavobacteriia</taxon>
        <taxon>Flavobacteriales</taxon>
        <taxon>Flavobacteriaceae</taxon>
        <taxon>Aquimarina</taxon>
    </lineage>
</organism>
<feature type="non-terminal residue" evidence="2">
    <location>
        <position position="1"/>
    </location>
</feature>
<dbReference type="Proteomes" id="UP000198521">
    <property type="component" value="Unassembled WGS sequence"/>
</dbReference>
<gene>
    <name evidence="2" type="ORF">SAMN04487910_1544</name>
</gene>
<reference evidence="2 3" key="1">
    <citation type="submission" date="2016-10" db="EMBL/GenBank/DDBJ databases">
        <authorList>
            <person name="de Groot N.N."/>
        </authorList>
    </citation>
    <scope>NUCLEOTIDE SEQUENCE [LARGE SCALE GENOMIC DNA]</scope>
    <source>
        <strain evidence="2 3">DSM 25232</strain>
    </source>
</reference>
<feature type="region of interest" description="Disordered" evidence="1">
    <location>
        <begin position="230"/>
        <end position="254"/>
    </location>
</feature>
<evidence type="ECO:0000256" key="1">
    <source>
        <dbReference type="SAM" id="MobiDB-lite"/>
    </source>
</evidence>
<keyword evidence="3" id="KW-1185">Reference proteome</keyword>
<accession>A0A1H7M0I8</accession>